<reference evidence="3 4" key="1">
    <citation type="submission" date="2020-08" db="EMBL/GenBank/DDBJ databases">
        <title>Acidobacteriota in marine sediments use diverse sulfur dissimilation pathways.</title>
        <authorList>
            <person name="Wasmund K."/>
        </authorList>
    </citation>
    <scope>NUCLEOTIDE SEQUENCE [LARGE SCALE GENOMIC DNA]</scope>
    <source>
        <strain evidence="3">MAG AM4</strain>
    </source>
</reference>
<dbReference type="SUPFAM" id="SSF82171">
    <property type="entry name" value="DPP6 N-terminal domain-like"/>
    <property type="match status" value="1"/>
</dbReference>
<feature type="signal peptide" evidence="2">
    <location>
        <begin position="1"/>
        <end position="23"/>
    </location>
</feature>
<dbReference type="Pfam" id="PF07676">
    <property type="entry name" value="PD40"/>
    <property type="match status" value="2"/>
</dbReference>
<organism evidence="3 4">
    <name type="scientific">Candidatus Polarisedimenticola svalbardensis</name>
    <dbReference type="NCBI Taxonomy" id="2886004"/>
    <lineage>
        <taxon>Bacteria</taxon>
        <taxon>Pseudomonadati</taxon>
        <taxon>Acidobacteriota</taxon>
        <taxon>Candidatus Polarisedimenticolia</taxon>
        <taxon>Candidatus Polarisedimenticolales</taxon>
        <taxon>Candidatus Polarisedimenticolaceae</taxon>
        <taxon>Candidatus Polarisedimenticola</taxon>
    </lineage>
</organism>
<dbReference type="InterPro" id="IPR011659">
    <property type="entry name" value="WD40"/>
</dbReference>
<evidence type="ECO:0000256" key="2">
    <source>
        <dbReference type="SAM" id="SignalP"/>
    </source>
</evidence>
<evidence type="ECO:0000256" key="1">
    <source>
        <dbReference type="SAM" id="MobiDB-lite"/>
    </source>
</evidence>
<protein>
    <submittedName>
        <fullName evidence="3">PD40 domain-containing protein</fullName>
    </submittedName>
</protein>
<sequence>MSGCRFPILIAALLLILPLAGCACDPETVEVTPPSGPFLGQTIPGGEPVLFAPGIISTGMYERDVAMVRQQDGVWTEPEIASFSQDPAVFDFEPFITADGSKMYFLSTRAPEGQDPKPGWGHQNIWVMDREGDTWSEAREVGPPVNSDEGEFYPSLTTDGTLYFTRGLADGRSLVFRSPMVGGVYAEPEQLPEEVNSVDMQFNAFIAPDRYRWASGSIPRTAQPVPCPCRRTGATSSSRHPGRSKRKAPCLPTVPTPP</sequence>
<dbReference type="AlphaFoldDB" id="A0A8J6Y226"/>
<dbReference type="EMBL" id="JACXWD010000043">
    <property type="protein sequence ID" value="MBD3868792.1"/>
    <property type="molecule type" value="Genomic_DNA"/>
</dbReference>
<feature type="chain" id="PRO_5035291873" evidence="2">
    <location>
        <begin position="24"/>
        <end position="258"/>
    </location>
</feature>
<dbReference type="Gene3D" id="2.120.10.30">
    <property type="entry name" value="TolB, C-terminal domain"/>
    <property type="match status" value="1"/>
</dbReference>
<evidence type="ECO:0000313" key="4">
    <source>
        <dbReference type="Proteomes" id="UP000648239"/>
    </source>
</evidence>
<proteinExistence type="predicted"/>
<gene>
    <name evidence="3" type="ORF">IFK94_11760</name>
</gene>
<comment type="caution">
    <text evidence="3">The sequence shown here is derived from an EMBL/GenBank/DDBJ whole genome shotgun (WGS) entry which is preliminary data.</text>
</comment>
<dbReference type="Proteomes" id="UP000648239">
    <property type="component" value="Unassembled WGS sequence"/>
</dbReference>
<dbReference type="InterPro" id="IPR011042">
    <property type="entry name" value="6-blade_b-propeller_TolB-like"/>
</dbReference>
<name>A0A8J6Y226_9BACT</name>
<keyword evidence="2" id="KW-0732">Signal</keyword>
<feature type="region of interest" description="Disordered" evidence="1">
    <location>
        <begin position="225"/>
        <end position="258"/>
    </location>
</feature>
<dbReference type="PROSITE" id="PS51257">
    <property type="entry name" value="PROKAR_LIPOPROTEIN"/>
    <property type="match status" value="1"/>
</dbReference>
<evidence type="ECO:0000313" key="3">
    <source>
        <dbReference type="EMBL" id="MBD3868792.1"/>
    </source>
</evidence>
<accession>A0A8J6Y226</accession>